<dbReference type="Proteomes" id="UP000007842">
    <property type="component" value="Chromosome"/>
</dbReference>
<dbReference type="GO" id="GO:0004792">
    <property type="term" value="F:thiosulfate-cyanide sulfurtransferase activity"/>
    <property type="evidence" value="ECO:0007669"/>
    <property type="project" value="TreeGrafter"/>
</dbReference>
<proteinExistence type="predicted"/>
<evidence type="ECO:0000313" key="3">
    <source>
        <dbReference type="EMBL" id="AEW96907.1"/>
    </source>
</evidence>
<organism evidence="3 4">
    <name type="scientific">Streptantibioticus cattleyicolor (strain ATCC 35852 / DSM 46488 / JCM 4925 / NBRC 14057 / NRRL 8057)</name>
    <name type="common">Streptomyces cattleya</name>
    <dbReference type="NCBI Taxonomy" id="1003195"/>
    <lineage>
        <taxon>Bacteria</taxon>
        <taxon>Bacillati</taxon>
        <taxon>Actinomycetota</taxon>
        <taxon>Actinomycetes</taxon>
        <taxon>Kitasatosporales</taxon>
        <taxon>Streptomycetaceae</taxon>
        <taxon>Streptantibioticus</taxon>
    </lineage>
</organism>
<dbReference type="PROSITE" id="PS50206">
    <property type="entry name" value="RHODANESE_3"/>
    <property type="match status" value="1"/>
</dbReference>
<dbReference type="Gene3D" id="3.40.250.10">
    <property type="entry name" value="Rhodanese-like domain"/>
    <property type="match status" value="1"/>
</dbReference>
<feature type="domain" description="Rhodanese" evidence="2">
    <location>
        <begin position="30"/>
        <end position="128"/>
    </location>
</feature>
<dbReference type="STRING" id="1003195.SCATT_45360"/>
<name>G8X0J2_STREN</name>
<gene>
    <name evidence="3" type="ordered locus">SCATT_45360</name>
</gene>
<dbReference type="PANTHER" id="PTHR44086:SF10">
    <property type="entry name" value="THIOSULFATE SULFURTRANSFERASE_RHODANESE-LIKE DOMAIN-CONTAINING PROTEIN 3"/>
    <property type="match status" value="1"/>
</dbReference>
<accession>G8X0J2</accession>
<keyword evidence="4" id="KW-1185">Reference proteome</keyword>
<evidence type="ECO:0000256" key="1">
    <source>
        <dbReference type="SAM" id="MobiDB-lite"/>
    </source>
</evidence>
<sequence>MVTPPGIDEVLAEARTRLRRLGPRQAHEAAAAGALLVDIRYAALRDRDGTIPGALVVERNELEWRLDPRCDHRLPEATDHDRHVVVVCDEGYASSLAAVSLQALGLHRATDLDGGFQAWRAAGLPVTPPTPPALLPQADLPPAGSTGSAPPQPPRTTPSALGTAADPPDSTGPRSG</sequence>
<dbReference type="PATRIC" id="fig|1003195.29.peg.4528"/>
<dbReference type="InterPro" id="IPR001763">
    <property type="entry name" value="Rhodanese-like_dom"/>
</dbReference>
<dbReference type="eggNOG" id="COG0607">
    <property type="taxonomic scope" value="Bacteria"/>
</dbReference>
<dbReference type="PANTHER" id="PTHR44086">
    <property type="entry name" value="THIOSULFATE SULFURTRANSFERASE RDL2, MITOCHONDRIAL-RELATED"/>
    <property type="match status" value="1"/>
</dbReference>
<dbReference type="KEGG" id="scy:SCATT_45360"/>
<dbReference type="HOGENOM" id="CLU_089574_6_0_11"/>
<dbReference type="AlphaFoldDB" id="G8X0J2"/>
<dbReference type="SUPFAM" id="SSF52821">
    <property type="entry name" value="Rhodanese/Cell cycle control phosphatase"/>
    <property type="match status" value="1"/>
</dbReference>
<dbReference type="RefSeq" id="WP_014628464.1">
    <property type="nucleotide sequence ID" value="NC_016111.1"/>
</dbReference>
<dbReference type="EMBL" id="CP003219">
    <property type="protein sequence ID" value="AEW96907.1"/>
    <property type="molecule type" value="Genomic_DNA"/>
</dbReference>
<protein>
    <recommendedName>
        <fullName evidence="2">Rhodanese domain-containing protein</fullName>
    </recommendedName>
</protein>
<dbReference type="SMART" id="SM00450">
    <property type="entry name" value="RHOD"/>
    <property type="match status" value="1"/>
</dbReference>
<reference evidence="4" key="1">
    <citation type="submission" date="2011-12" db="EMBL/GenBank/DDBJ databases">
        <title>Complete genome sequence of Streptomyces cattleya strain DSM 46488.</title>
        <authorList>
            <person name="Ou H.-Y."/>
            <person name="Li P."/>
            <person name="Zhao C."/>
            <person name="O'Hagan D."/>
            <person name="Deng Z."/>
        </authorList>
    </citation>
    <scope>NUCLEOTIDE SEQUENCE [LARGE SCALE GENOMIC DNA]</scope>
    <source>
        <strain evidence="4">ATCC 35852 / DSM 46488 / JCM 4925 / NBRC 14057 / NRRL 8057</strain>
    </source>
</reference>
<dbReference type="Pfam" id="PF00581">
    <property type="entry name" value="Rhodanese"/>
    <property type="match status" value="1"/>
</dbReference>
<evidence type="ECO:0000313" key="4">
    <source>
        <dbReference type="Proteomes" id="UP000007842"/>
    </source>
</evidence>
<evidence type="ECO:0000259" key="2">
    <source>
        <dbReference type="PROSITE" id="PS50206"/>
    </source>
</evidence>
<dbReference type="InterPro" id="IPR036873">
    <property type="entry name" value="Rhodanese-like_dom_sf"/>
</dbReference>
<feature type="region of interest" description="Disordered" evidence="1">
    <location>
        <begin position="123"/>
        <end position="176"/>
    </location>
</feature>
<dbReference type="OrthoDB" id="4828183at2"/>